<dbReference type="Proteomes" id="UP000580250">
    <property type="component" value="Unassembled WGS sequence"/>
</dbReference>
<dbReference type="EMBL" id="CAJEWN010000007">
    <property type="protein sequence ID" value="CAD2128862.1"/>
    <property type="molecule type" value="Genomic_DNA"/>
</dbReference>
<dbReference type="InterPro" id="IPR043136">
    <property type="entry name" value="B30.2/SPRY_sf"/>
</dbReference>
<evidence type="ECO:0000313" key="1">
    <source>
        <dbReference type="EMBL" id="CAD2128862.1"/>
    </source>
</evidence>
<reference evidence="1 2" key="1">
    <citation type="submission" date="2020-08" db="EMBL/GenBank/DDBJ databases">
        <authorList>
            <person name="Koutsovoulos G."/>
            <person name="Danchin GJ E."/>
        </authorList>
    </citation>
    <scope>NUCLEOTIDE SEQUENCE [LARGE SCALE GENOMIC DNA]</scope>
</reference>
<dbReference type="Gene3D" id="2.60.120.920">
    <property type="match status" value="1"/>
</dbReference>
<dbReference type="AlphaFoldDB" id="A0A6V7TQE9"/>
<name>A0A6V7TQE9_MELEN</name>
<evidence type="ECO:0000313" key="2">
    <source>
        <dbReference type="Proteomes" id="UP000580250"/>
    </source>
</evidence>
<organism evidence="1 2">
    <name type="scientific">Meloidogyne enterolobii</name>
    <name type="common">Root-knot nematode worm</name>
    <name type="synonym">Meloidogyne mayaguensis</name>
    <dbReference type="NCBI Taxonomy" id="390850"/>
    <lineage>
        <taxon>Eukaryota</taxon>
        <taxon>Metazoa</taxon>
        <taxon>Ecdysozoa</taxon>
        <taxon>Nematoda</taxon>
        <taxon>Chromadorea</taxon>
        <taxon>Rhabditida</taxon>
        <taxon>Tylenchina</taxon>
        <taxon>Tylenchomorpha</taxon>
        <taxon>Tylenchoidea</taxon>
        <taxon>Meloidogynidae</taxon>
        <taxon>Meloidogyninae</taxon>
        <taxon>Meloidogyne</taxon>
    </lineage>
</organism>
<dbReference type="OrthoDB" id="5888009at2759"/>
<sequence>MRNNEIFGCGLVYPPTNKMDEEFPYVFFTRDGAQIGKAISLKENYYSRIPYVWMKQCSIETNFGSDLENKPFKYDISKHLILKEFYRTDSN</sequence>
<protein>
    <submittedName>
        <fullName evidence="1">Uncharacterized protein</fullName>
    </submittedName>
</protein>
<gene>
    <name evidence="1" type="ORF">MENT_LOCUS2409</name>
</gene>
<comment type="caution">
    <text evidence="1">The sequence shown here is derived from an EMBL/GenBank/DDBJ whole genome shotgun (WGS) entry which is preliminary data.</text>
</comment>
<accession>A0A6V7TQE9</accession>
<proteinExistence type="predicted"/>